<dbReference type="AlphaFoldDB" id="A0A6N8FTJ1"/>
<accession>A0A6N8FTJ1</accession>
<feature type="domain" description="Putative restriction endonuclease" evidence="1">
    <location>
        <begin position="12"/>
        <end position="156"/>
    </location>
</feature>
<gene>
    <name evidence="2" type="ORF">BWI75_07420</name>
</gene>
<protein>
    <recommendedName>
        <fullName evidence="1">Putative restriction endonuclease domain-containing protein</fullName>
    </recommendedName>
</protein>
<proteinExistence type="predicted"/>
<reference evidence="2 3" key="1">
    <citation type="journal article" date="2019" name="Front. Microbiol.">
        <title>Genomic Features for Desiccation Tolerance and Sugar Biosynthesis in the Extremophile Gloeocapsopsis sp. UTEX B3054.</title>
        <authorList>
            <person name="Urrejola C."/>
            <person name="Alcorta J."/>
            <person name="Salas L."/>
            <person name="Vasquez M."/>
            <person name="Polz M.F."/>
            <person name="Vicuna R."/>
            <person name="Diez B."/>
        </authorList>
    </citation>
    <scope>NUCLEOTIDE SEQUENCE [LARGE SCALE GENOMIC DNA]</scope>
    <source>
        <strain evidence="2 3">1H9</strain>
    </source>
</reference>
<evidence type="ECO:0000313" key="3">
    <source>
        <dbReference type="Proteomes" id="UP000441797"/>
    </source>
</evidence>
<sequence length="194" mass="21832">MANLTLKHFTITEYHQLAELGIIGEDDRVELICGQIVEMTAKGTAHEVCITRLIRELAQLVGDRATLRSQSPIILFEDSEPEPDFTIVQNRIDDYLSSHPGVTDVLLVIEVADSSLNYDQEIKLPLYAEAGISHYWIFNLGENLLEVYSEPYQSSQGKYGYGIKRIILPHQAIALPYPPNSLLNLSKILPIIRV</sequence>
<dbReference type="RefSeq" id="WP_105220876.1">
    <property type="nucleotide sequence ID" value="NZ_CAWNSU010000074.1"/>
</dbReference>
<dbReference type="Gene3D" id="3.90.1570.10">
    <property type="entry name" value="tt1808, chain A"/>
    <property type="match status" value="1"/>
</dbReference>
<dbReference type="CDD" id="cd06260">
    <property type="entry name" value="DUF820-like"/>
    <property type="match status" value="1"/>
</dbReference>
<dbReference type="InterPro" id="IPR011335">
    <property type="entry name" value="Restrct_endonuc-II-like"/>
</dbReference>
<dbReference type="Pfam" id="PF05685">
    <property type="entry name" value="Uma2"/>
    <property type="match status" value="1"/>
</dbReference>
<dbReference type="PANTHER" id="PTHR35400:SF1">
    <property type="entry name" value="SLR1083 PROTEIN"/>
    <property type="match status" value="1"/>
</dbReference>
<evidence type="ECO:0000259" key="1">
    <source>
        <dbReference type="Pfam" id="PF05685"/>
    </source>
</evidence>
<organism evidence="2 3">
    <name type="scientific">Gloeocapsopsis dulcis AAB1 = 1H9</name>
    <dbReference type="NCBI Taxonomy" id="1433147"/>
    <lineage>
        <taxon>Bacteria</taxon>
        <taxon>Bacillati</taxon>
        <taxon>Cyanobacteriota</taxon>
        <taxon>Cyanophyceae</taxon>
        <taxon>Oscillatoriophycideae</taxon>
        <taxon>Chroococcales</taxon>
        <taxon>Chroococcaceae</taxon>
        <taxon>Gloeocapsopsis</taxon>
        <taxon>Gloeocapsopsis dulcis</taxon>
    </lineage>
</organism>
<evidence type="ECO:0000313" key="2">
    <source>
        <dbReference type="EMBL" id="MUL36179.1"/>
    </source>
</evidence>
<dbReference type="EMBL" id="NAPY01000008">
    <property type="protein sequence ID" value="MUL36179.1"/>
    <property type="molecule type" value="Genomic_DNA"/>
</dbReference>
<keyword evidence="3" id="KW-1185">Reference proteome</keyword>
<dbReference type="Proteomes" id="UP000441797">
    <property type="component" value="Unassembled WGS sequence"/>
</dbReference>
<comment type="caution">
    <text evidence="2">The sequence shown here is derived from an EMBL/GenBank/DDBJ whole genome shotgun (WGS) entry which is preliminary data.</text>
</comment>
<dbReference type="PANTHER" id="PTHR35400">
    <property type="entry name" value="SLR1083 PROTEIN"/>
    <property type="match status" value="1"/>
</dbReference>
<dbReference type="OrthoDB" id="509866at2"/>
<dbReference type="SUPFAM" id="SSF52980">
    <property type="entry name" value="Restriction endonuclease-like"/>
    <property type="match status" value="1"/>
</dbReference>
<dbReference type="InterPro" id="IPR008538">
    <property type="entry name" value="Uma2"/>
</dbReference>
<name>A0A6N8FTJ1_9CHRO</name>
<dbReference type="InterPro" id="IPR012296">
    <property type="entry name" value="Nuclease_put_TT1808"/>
</dbReference>